<reference evidence="3" key="1">
    <citation type="journal article" date="2014" name="Proc. Natl. Acad. Sci. U.S.A.">
        <title>Extensive sampling of basidiomycete genomes demonstrates inadequacy of the white-rot/brown-rot paradigm for wood decay fungi.</title>
        <authorList>
            <person name="Riley R."/>
            <person name="Salamov A.A."/>
            <person name="Brown D.W."/>
            <person name="Nagy L.G."/>
            <person name="Floudas D."/>
            <person name="Held B.W."/>
            <person name="Levasseur A."/>
            <person name="Lombard V."/>
            <person name="Morin E."/>
            <person name="Otillar R."/>
            <person name="Lindquist E.A."/>
            <person name="Sun H."/>
            <person name="LaButti K.M."/>
            <person name="Schmutz J."/>
            <person name="Jabbour D."/>
            <person name="Luo H."/>
            <person name="Baker S.E."/>
            <person name="Pisabarro A.G."/>
            <person name="Walton J.D."/>
            <person name="Blanchette R.A."/>
            <person name="Henrissat B."/>
            <person name="Martin F."/>
            <person name="Cullen D."/>
            <person name="Hibbett D.S."/>
            <person name="Grigoriev I.V."/>
        </authorList>
    </citation>
    <scope>NUCLEOTIDE SEQUENCE [LARGE SCALE GENOMIC DNA]</scope>
    <source>
        <strain evidence="3">FD-172 SS1</strain>
    </source>
</reference>
<dbReference type="Proteomes" id="UP000027195">
    <property type="component" value="Unassembled WGS sequence"/>
</dbReference>
<evidence type="ECO:0000313" key="3">
    <source>
        <dbReference type="Proteomes" id="UP000027195"/>
    </source>
</evidence>
<keyword evidence="3" id="KW-1185">Reference proteome</keyword>
<dbReference type="AlphaFoldDB" id="A0A067M9G9"/>
<dbReference type="InterPro" id="IPR058258">
    <property type="entry name" value="CcmS-like"/>
</dbReference>
<evidence type="ECO:0000259" key="1">
    <source>
        <dbReference type="Pfam" id="PF26617"/>
    </source>
</evidence>
<name>A0A067M9G9_BOTB1</name>
<dbReference type="Pfam" id="PF26617">
    <property type="entry name" value="CcmS-like"/>
    <property type="match status" value="1"/>
</dbReference>
<dbReference type="STRING" id="930990.A0A067M9G9"/>
<accession>A0A067M9G9</accession>
<gene>
    <name evidence="2" type="ORF">BOTBODRAFT_114546</name>
</gene>
<feature type="domain" description="CcmS related" evidence="1">
    <location>
        <begin position="32"/>
        <end position="163"/>
    </location>
</feature>
<evidence type="ECO:0000313" key="2">
    <source>
        <dbReference type="EMBL" id="KDQ11310.1"/>
    </source>
</evidence>
<proteinExistence type="predicted"/>
<protein>
    <recommendedName>
        <fullName evidence="1">CcmS related domain-containing protein</fullName>
    </recommendedName>
</protein>
<dbReference type="InParanoid" id="A0A067M9G9"/>
<dbReference type="HOGENOM" id="CLU_081368_0_0_1"/>
<dbReference type="OrthoDB" id="3171339at2759"/>
<organism evidence="2 3">
    <name type="scientific">Botryobasidium botryosum (strain FD-172 SS1)</name>
    <dbReference type="NCBI Taxonomy" id="930990"/>
    <lineage>
        <taxon>Eukaryota</taxon>
        <taxon>Fungi</taxon>
        <taxon>Dikarya</taxon>
        <taxon>Basidiomycota</taxon>
        <taxon>Agaricomycotina</taxon>
        <taxon>Agaricomycetes</taxon>
        <taxon>Cantharellales</taxon>
        <taxon>Botryobasidiaceae</taxon>
        <taxon>Botryobasidium</taxon>
    </lineage>
</organism>
<dbReference type="EMBL" id="KL198059">
    <property type="protein sequence ID" value="KDQ11310.1"/>
    <property type="molecule type" value="Genomic_DNA"/>
</dbReference>
<sequence length="200" mass="22526">MDRAERGDVGVPPGDPYSFKLVDSGGMALNGADRAFWGHGSVRPASSRLIWILPPAYDERVRTLLKWIEEMSWPIAGVGVKKFLKTRERGAFISNADFRPRFHPTEPAFDWITFKQAQLTKDRTLQESIATYDPATTTLVFVFLLSKSGNSAGIWRTQLLVPASLQVKYHFAVDKVKASIGHGRYRLKLEYVSSTKTKNH</sequence>